<keyword evidence="1" id="KW-0812">Transmembrane</keyword>
<protein>
    <submittedName>
        <fullName evidence="2">Uncharacterized protein</fullName>
    </submittedName>
</protein>
<keyword evidence="1" id="KW-1133">Transmembrane helix</keyword>
<keyword evidence="2" id="KW-0614">Plasmid</keyword>
<evidence type="ECO:0000313" key="2">
    <source>
        <dbReference type="EMBL" id="ARD68774.1"/>
    </source>
</evidence>
<accession>A0A1V0M1L3</accession>
<feature type="transmembrane region" description="Helical" evidence="1">
    <location>
        <begin position="31"/>
        <end position="52"/>
    </location>
</feature>
<evidence type="ECO:0000256" key="1">
    <source>
        <dbReference type="SAM" id="Phobius"/>
    </source>
</evidence>
<feature type="transmembrane region" description="Helical" evidence="1">
    <location>
        <begin position="59"/>
        <end position="77"/>
    </location>
</feature>
<keyword evidence="1" id="KW-0472">Membrane</keyword>
<dbReference type="AlphaFoldDB" id="A0A1V0M1L3"/>
<dbReference type="EMBL" id="KY270851">
    <property type="protein sequence ID" value="ARD68774.1"/>
    <property type="molecule type" value="Genomic_DNA"/>
</dbReference>
<geneLocation type="plasmid" evidence="2">
    <name>p112298-catA</name>
</geneLocation>
<proteinExistence type="predicted"/>
<name>A0A1V0M1L3_CITFR</name>
<sequence length="85" mass="9283">MSVILQQAIPTLSALVYLSEPLKGTSIMYKLLPAILVFLSVFLGLIALLSAIKNGSDELAVFLITLSAWFAALSKFYSLKLYKNS</sequence>
<reference evidence="2" key="1">
    <citation type="journal article" date="2017" name="Int. J. Antimicrob. Agents">
        <title>Sequencing and comparative genomics analysis of the IncHI2 plasmids pT5282-mphA and p112298-catA and the IncHI5 plasmid pYNKP001-dfrA.</title>
        <authorList>
            <person name="Liang Q."/>
            <person name="Yin Z."/>
            <person name="Zhao Y."/>
            <person name="Liang L."/>
            <person name="Feng J."/>
            <person name="Zhan Z."/>
            <person name="Wang H."/>
            <person name="Song Y."/>
            <person name="Tong Y."/>
            <person name="Wu W."/>
            <person name="Chen W."/>
            <person name="Wang J."/>
            <person name="Jiang L."/>
            <person name="Zhou D."/>
        </authorList>
    </citation>
    <scope>NUCLEOTIDE SEQUENCE</scope>
    <source>
        <strain evidence="2">112298</strain>
        <plasmid evidence="2">p112298-catA</plasmid>
    </source>
</reference>
<organism evidence="2">
    <name type="scientific">Citrobacter freundii</name>
    <dbReference type="NCBI Taxonomy" id="546"/>
    <lineage>
        <taxon>Bacteria</taxon>
        <taxon>Pseudomonadati</taxon>
        <taxon>Pseudomonadota</taxon>
        <taxon>Gammaproteobacteria</taxon>
        <taxon>Enterobacterales</taxon>
        <taxon>Enterobacteriaceae</taxon>
        <taxon>Citrobacter</taxon>
        <taxon>Citrobacter freundii complex</taxon>
    </lineage>
</organism>